<feature type="coiled-coil region" evidence="1">
    <location>
        <begin position="930"/>
        <end position="957"/>
    </location>
</feature>
<evidence type="ECO:0000256" key="2">
    <source>
        <dbReference type="SAM" id="SignalP"/>
    </source>
</evidence>
<feature type="signal peptide" evidence="2">
    <location>
        <begin position="1"/>
        <end position="22"/>
    </location>
</feature>
<evidence type="ECO:0000313" key="3">
    <source>
        <dbReference type="EMBL" id="HIS70824.1"/>
    </source>
</evidence>
<name>A0A9D1JWG0_9PROT</name>
<comment type="caution">
    <text evidence="3">The sequence shown here is derived from an EMBL/GenBank/DDBJ whole genome shotgun (WGS) entry which is preliminary data.</text>
</comment>
<keyword evidence="2" id="KW-0732">Signal</keyword>
<dbReference type="EMBL" id="DVJI01000011">
    <property type="protein sequence ID" value="HIS70824.1"/>
    <property type="molecule type" value="Genomic_DNA"/>
</dbReference>
<protein>
    <submittedName>
        <fullName evidence="3">Uncharacterized protein</fullName>
    </submittedName>
</protein>
<organism evidence="3 4">
    <name type="scientific">Candidatus Enterousia intestinigallinarum</name>
    <dbReference type="NCBI Taxonomy" id="2840790"/>
    <lineage>
        <taxon>Bacteria</taxon>
        <taxon>Pseudomonadati</taxon>
        <taxon>Pseudomonadota</taxon>
        <taxon>Alphaproteobacteria</taxon>
        <taxon>Candidatus Enterousia</taxon>
    </lineage>
</organism>
<gene>
    <name evidence="3" type="ORF">IAD02_02435</name>
</gene>
<evidence type="ECO:0000313" key="4">
    <source>
        <dbReference type="Proteomes" id="UP000886742"/>
    </source>
</evidence>
<reference evidence="3" key="2">
    <citation type="journal article" date="2021" name="PeerJ">
        <title>Extensive microbial diversity within the chicken gut microbiome revealed by metagenomics and culture.</title>
        <authorList>
            <person name="Gilroy R."/>
            <person name="Ravi A."/>
            <person name="Getino M."/>
            <person name="Pursley I."/>
            <person name="Horton D.L."/>
            <person name="Alikhan N.F."/>
            <person name="Baker D."/>
            <person name="Gharbi K."/>
            <person name="Hall N."/>
            <person name="Watson M."/>
            <person name="Adriaenssens E.M."/>
            <person name="Foster-Nyarko E."/>
            <person name="Jarju S."/>
            <person name="Secka A."/>
            <person name="Antonio M."/>
            <person name="Oren A."/>
            <person name="Chaudhuri R.R."/>
            <person name="La Ragione R."/>
            <person name="Hildebrand F."/>
            <person name="Pallen M.J."/>
        </authorList>
    </citation>
    <scope>NUCLEOTIDE SEQUENCE</scope>
    <source>
        <strain evidence="3">ChiGjej3B3-5194</strain>
    </source>
</reference>
<feature type="chain" id="PRO_5039147166" evidence="2">
    <location>
        <begin position="23"/>
        <end position="1034"/>
    </location>
</feature>
<reference evidence="3" key="1">
    <citation type="submission" date="2020-10" db="EMBL/GenBank/DDBJ databases">
        <authorList>
            <person name="Gilroy R."/>
        </authorList>
    </citation>
    <scope>NUCLEOTIDE SEQUENCE</scope>
    <source>
        <strain evidence="3">ChiGjej3B3-5194</strain>
    </source>
</reference>
<dbReference type="Proteomes" id="UP000886742">
    <property type="component" value="Unassembled WGS sequence"/>
</dbReference>
<accession>A0A9D1JWG0</accession>
<proteinExistence type="predicted"/>
<keyword evidence="1" id="KW-0175">Coiled coil</keyword>
<dbReference type="AlphaFoldDB" id="A0A9D1JWG0"/>
<sequence length="1034" mass="109673">MNFLKKSIGFLAVCAVVPAAFALTARPSVVGAASSRLPTMTAYLNGYVTSGSTTTTSNLLDNAECIDAYTACLKGTDVCGTNFEECTTKVLFHGKMPQCLSTLAQCTASGVNALFGTSSTTALNNVASRNSYNEITDYVYPTDGSVLGQLITGAAISNMYNTSDCVRRYTTCLQRDNVCGADFELCTTNTEFRKQMVYCDSTLARCQSEGKIELFGSATTTANPSATSRVGIMITEGAALAAVNAVSTCYKVADQCILNACATNPYKCNEASTVSTINLVDAINNGTEVDAATIAMSVDTNTSSAVQAYIKNACLDTIGSNKYCYATFLGNGAMPSASQLSDANNQEDVFAEAYASRMNSSMRARIQELIEQFDSEAKSNCANTIKSCAMRVCGGGSGAACYSQVFGATDKTINNAVSYEEIKTGCSDIVNTDAYCKYAAANPNDTGGYTYTYINNNAFDTLFPKYSSNSDDPIGVIASLNASLATSYSDAAIAQMRTQCEAVAKSCVRSMCGEDYTNCYRNRTDVASSLTNTGSTSFDRSMNKVGGVLDYTVVLGLCLDTVKSADVCQEHLAIEQNKLKIADSAGTSSWGAATNVREGWIDAGGATSIDESRVQATDGNGNLLCSADDGSQGICYSVDASGQIYDDPVYTSYTTYVQNQAASTLFRDLIYDLEKEAQAIYNSKLTQEQNMCLASNNGGIMTANDTGGTFMWVKLKSKNVPDDYSIMGLERNDFNPSNELYGSFCSVQVRLVSDDTKIQNIMNGADWATTYFAVGDTFTCGSWIPSDELEELANAVVADETADMRANQGRVEFWTTLLGTVGGAIGGAYLGDGIQDGTVFGGLTGKKDNDNENLVIRYTDSLIKLIDSGSTQSADVYMTRLSTEAKSAGVDAGIVSAATTAVTAWKTAQDTVNNAKSDEAKKQDAYITANANLSSLKNDAKIALENVKAEAENINSSSGNKNQWLGPTLGAVLTGAAGGFLLNKATRDIQASNLSAAEKAAYEEWMDSVGQHIKCYIGTDEAGEYGDVLSVSME</sequence>
<evidence type="ECO:0000256" key="1">
    <source>
        <dbReference type="SAM" id="Coils"/>
    </source>
</evidence>